<evidence type="ECO:0000313" key="2">
    <source>
        <dbReference type="Proteomes" id="UP000324965"/>
    </source>
</evidence>
<dbReference type="Pfam" id="PF06234">
    <property type="entry name" value="TmoB"/>
    <property type="match status" value="1"/>
</dbReference>
<dbReference type="InterPro" id="IPR036713">
    <property type="entry name" value="TmoB-like_sf"/>
</dbReference>
<dbReference type="SUPFAM" id="SSF110814">
    <property type="entry name" value="TmoB-like"/>
    <property type="match status" value="1"/>
</dbReference>
<organism evidence="1 2">
    <name type="scientific">Streptomyces apricus</name>
    <dbReference type="NCBI Taxonomy" id="1828112"/>
    <lineage>
        <taxon>Bacteria</taxon>
        <taxon>Bacillati</taxon>
        <taxon>Actinomycetota</taxon>
        <taxon>Actinomycetes</taxon>
        <taxon>Kitasatosporales</taxon>
        <taxon>Streptomycetaceae</taxon>
        <taxon>Streptomyces</taxon>
    </lineage>
</organism>
<keyword evidence="1" id="KW-0503">Monooxygenase</keyword>
<dbReference type="EMBL" id="VDFC01000015">
    <property type="protein sequence ID" value="KAA0941501.1"/>
    <property type="molecule type" value="Genomic_DNA"/>
</dbReference>
<evidence type="ECO:0000313" key="1">
    <source>
        <dbReference type="EMBL" id="KAA0941501.1"/>
    </source>
</evidence>
<dbReference type="Gene3D" id="3.10.20.270">
    <property type="entry name" value="TmoB-like"/>
    <property type="match status" value="1"/>
</dbReference>
<dbReference type="OrthoDB" id="3217472at2"/>
<keyword evidence="1" id="KW-0560">Oxidoreductase</keyword>
<dbReference type="Proteomes" id="UP000324965">
    <property type="component" value="Unassembled WGS sequence"/>
</dbReference>
<dbReference type="InterPro" id="IPR009355">
    <property type="entry name" value="Toluene_mOase_B"/>
</dbReference>
<protein>
    <submittedName>
        <fullName evidence="1">Toluene monooxygenase</fullName>
    </submittedName>
</protein>
<reference evidence="1 2" key="1">
    <citation type="submission" date="2019-05" db="EMBL/GenBank/DDBJ databases">
        <authorList>
            <person name="Hariharan J."/>
            <person name="Choudoir M.J."/>
            <person name="Diebold P."/>
            <person name="Panke-Buisse K."/>
            <person name="Buckley D.H."/>
        </authorList>
    </citation>
    <scope>NUCLEOTIDE SEQUENCE [LARGE SCALE GENOMIC DNA]</scope>
    <source>
        <strain evidence="1 2">SUN51</strain>
    </source>
</reference>
<dbReference type="RefSeq" id="WP_149510165.1">
    <property type="nucleotide sequence ID" value="NZ_VDFC01000015.1"/>
</dbReference>
<name>A0A5B0BJ30_9ACTN</name>
<proteinExistence type="predicted"/>
<keyword evidence="2" id="KW-1185">Reference proteome</keyword>
<sequence length="82" mass="8763">MALFPLQAVFDGDLVVLLVPVDDTDPMTVVADKVAHHVVGHRVAAQDRPLRVRHDGRTLPGDATAVSAGMRPLDVVEVGYVP</sequence>
<comment type="caution">
    <text evidence="1">The sequence shown here is derived from an EMBL/GenBank/DDBJ whole genome shotgun (WGS) entry which is preliminary data.</text>
</comment>
<accession>A0A5B0BJ30</accession>
<dbReference type="AlphaFoldDB" id="A0A5B0BJ30"/>
<gene>
    <name evidence="1" type="ORF">FGF04_05955</name>
</gene>
<dbReference type="GO" id="GO:0004497">
    <property type="term" value="F:monooxygenase activity"/>
    <property type="evidence" value="ECO:0007669"/>
    <property type="project" value="UniProtKB-KW"/>
</dbReference>